<name>A0ACC0WIU7_9STRA</name>
<organism evidence="1 2">
    <name type="scientific">Peronosclerospora sorghi</name>
    <dbReference type="NCBI Taxonomy" id="230839"/>
    <lineage>
        <taxon>Eukaryota</taxon>
        <taxon>Sar</taxon>
        <taxon>Stramenopiles</taxon>
        <taxon>Oomycota</taxon>
        <taxon>Peronosporomycetes</taxon>
        <taxon>Peronosporales</taxon>
        <taxon>Peronosporaceae</taxon>
        <taxon>Peronosclerospora</taxon>
    </lineage>
</organism>
<accession>A0ACC0WIU7</accession>
<comment type="caution">
    <text evidence="1">The sequence shown here is derived from an EMBL/GenBank/DDBJ whole genome shotgun (WGS) entry which is preliminary data.</text>
</comment>
<dbReference type="Proteomes" id="UP001163321">
    <property type="component" value="Chromosome 12"/>
</dbReference>
<gene>
    <name evidence="1" type="ORF">PsorP6_012133</name>
</gene>
<dbReference type="EMBL" id="CM047591">
    <property type="protein sequence ID" value="KAI9918674.1"/>
    <property type="molecule type" value="Genomic_DNA"/>
</dbReference>
<protein>
    <submittedName>
        <fullName evidence="1">Uncharacterized protein</fullName>
    </submittedName>
</protein>
<evidence type="ECO:0000313" key="2">
    <source>
        <dbReference type="Proteomes" id="UP001163321"/>
    </source>
</evidence>
<reference evidence="1 2" key="1">
    <citation type="journal article" date="2022" name="bioRxiv">
        <title>The genome of the oomycete Peronosclerospora sorghi, a cosmopolitan pathogen of maize and sorghum, is inflated with dispersed pseudogenes.</title>
        <authorList>
            <person name="Fletcher K."/>
            <person name="Martin F."/>
            <person name="Isakeit T."/>
            <person name="Cavanaugh K."/>
            <person name="Magill C."/>
            <person name="Michelmore R."/>
        </authorList>
    </citation>
    <scope>NUCLEOTIDE SEQUENCE [LARGE SCALE GENOMIC DNA]</scope>
    <source>
        <strain evidence="1">P6</strain>
    </source>
</reference>
<evidence type="ECO:0000313" key="1">
    <source>
        <dbReference type="EMBL" id="KAI9918674.1"/>
    </source>
</evidence>
<proteinExistence type="predicted"/>
<sequence length="165" mass="17535">MVLLRGTLAISLATLAVFQPASVSADTCTSDEQTTIENVYSDLANSTACKDLLSDTDASSLDYCMNKDCISEISTVGSETQFSATTRKLRVLNSHETAVTSSPCAPSVTQREPISVNCTIVGYRLCRCVVQAMAVDLPNCTLNGTNERGKGTSWKSSGSMEDTSV</sequence>
<keyword evidence="2" id="KW-1185">Reference proteome</keyword>